<sequence>MVHDRLAGRDLPAGTEVIDGGLAGIGLLGLVEDADRVIFVDQVIGFAEPQGVVVLDPGAISESGTTKYGHSGGLAYLLSVLPLVCTTSLPQIAVVGIEGPLDAGALDRAADLALELAAGRLECPAQDRALTESVPCANNRVS</sequence>
<organism evidence="1">
    <name type="scientific">marine sediment metagenome</name>
    <dbReference type="NCBI Taxonomy" id="412755"/>
    <lineage>
        <taxon>unclassified sequences</taxon>
        <taxon>metagenomes</taxon>
        <taxon>ecological metagenomes</taxon>
    </lineage>
</organism>
<comment type="caution">
    <text evidence="1">The sequence shown here is derived from an EMBL/GenBank/DDBJ whole genome shotgun (WGS) entry which is preliminary data.</text>
</comment>
<gene>
    <name evidence="1" type="ORF">S03H2_52889</name>
</gene>
<dbReference type="EMBL" id="BARU01033635">
    <property type="protein sequence ID" value="GAH69654.1"/>
    <property type="molecule type" value="Genomic_DNA"/>
</dbReference>
<dbReference type="Pfam" id="PF01750">
    <property type="entry name" value="HycI"/>
    <property type="match status" value="1"/>
</dbReference>
<protein>
    <recommendedName>
        <fullName evidence="2">Hydrogenase maturation protease</fullName>
    </recommendedName>
</protein>
<accession>X1IU63</accession>
<evidence type="ECO:0008006" key="2">
    <source>
        <dbReference type="Google" id="ProtNLM"/>
    </source>
</evidence>
<dbReference type="AlphaFoldDB" id="X1IU63"/>
<reference evidence="1" key="1">
    <citation type="journal article" date="2014" name="Front. Microbiol.">
        <title>High frequency of phylogenetically diverse reductive dehalogenase-homologous genes in deep subseafloor sedimentary metagenomes.</title>
        <authorList>
            <person name="Kawai M."/>
            <person name="Futagami T."/>
            <person name="Toyoda A."/>
            <person name="Takaki Y."/>
            <person name="Nishi S."/>
            <person name="Hori S."/>
            <person name="Arai W."/>
            <person name="Tsubouchi T."/>
            <person name="Morono Y."/>
            <person name="Uchiyama I."/>
            <person name="Ito T."/>
            <person name="Fujiyama A."/>
            <person name="Inagaki F."/>
            <person name="Takami H."/>
        </authorList>
    </citation>
    <scope>NUCLEOTIDE SEQUENCE</scope>
    <source>
        <strain evidence="1">Expedition CK06-06</strain>
    </source>
</reference>
<name>X1IU63_9ZZZZ</name>
<dbReference type="Gene3D" id="3.40.50.1450">
    <property type="entry name" value="HybD-like"/>
    <property type="match status" value="1"/>
</dbReference>
<dbReference type="GO" id="GO:0008233">
    <property type="term" value="F:peptidase activity"/>
    <property type="evidence" value="ECO:0007669"/>
    <property type="project" value="InterPro"/>
</dbReference>
<dbReference type="SUPFAM" id="SSF53163">
    <property type="entry name" value="HybD-like"/>
    <property type="match status" value="1"/>
</dbReference>
<dbReference type="InterPro" id="IPR000671">
    <property type="entry name" value="Peptidase_A31"/>
</dbReference>
<dbReference type="GO" id="GO:0008047">
    <property type="term" value="F:enzyme activator activity"/>
    <property type="evidence" value="ECO:0007669"/>
    <property type="project" value="InterPro"/>
</dbReference>
<evidence type="ECO:0000313" key="1">
    <source>
        <dbReference type="EMBL" id="GAH69654.1"/>
    </source>
</evidence>
<proteinExistence type="predicted"/>
<dbReference type="InterPro" id="IPR023430">
    <property type="entry name" value="Pept_HybD-like_dom_sf"/>
</dbReference>